<dbReference type="SUPFAM" id="SSF52151">
    <property type="entry name" value="FabD/lysophospholipase-like"/>
    <property type="match status" value="1"/>
</dbReference>
<protein>
    <recommendedName>
        <fullName evidence="4">PNPLA domain-containing protein</fullName>
    </recommendedName>
</protein>
<proteinExistence type="predicted"/>
<evidence type="ECO:0000256" key="1">
    <source>
        <dbReference type="SAM" id="MobiDB-lite"/>
    </source>
</evidence>
<dbReference type="Gene3D" id="3.40.1090.10">
    <property type="entry name" value="Cytosolic phospholipase A2 catalytic domain"/>
    <property type="match status" value="1"/>
</dbReference>
<dbReference type="EMBL" id="JBBJCI010000030">
    <property type="protein sequence ID" value="KAK7254399.1"/>
    <property type="molecule type" value="Genomic_DNA"/>
</dbReference>
<dbReference type="Proteomes" id="UP001363151">
    <property type="component" value="Unassembled WGS sequence"/>
</dbReference>
<evidence type="ECO:0000313" key="3">
    <source>
        <dbReference type="Proteomes" id="UP001363151"/>
    </source>
</evidence>
<feature type="region of interest" description="Disordered" evidence="1">
    <location>
        <begin position="222"/>
        <end position="251"/>
    </location>
</feature>
<organism evidence="2 3">
    <name type="scientific">Aureococcus anophagefferens</name>
    <name type="common">Harmful bloom alga</name>
    <dbReference type="NCBI Taxonomy" id="44056"/>
    <lineage>
        <taxon>Eukaryota</taxon>
        <taxon>Sar</taxon>
        <taxon>Stramenopiles</taxon>
        <taxon>Ochrophyta</taxon>
        <taxon>Pelagophyceae</taxon>
        <taxon>Pelagomonadales</taxon>
        <taxon>Pelagomonadaceae</taxon>
        <taxon>Aureococcus</taxon>
    </lineage>
</organism>
<reference evidence="2 3" key="1">
    <citation type="submission" date="2024-03" db="EMBL/GenBank/DDBJ databases">
        <title>Aureococcus anophagefferens CCMP1851 and Kratosvirus quantuckense: Draft genome of a second virus-susceptible host strain in the model system.</title>
        <authorList>
            <person name="Chase E."/>
            <person name="Truchon A.R."/>
            <person name="Schepens W."/>
            <person name="Wilhelm S.W."/>
        </authorList>
    </citation>
    <scope>NUCLEOTIDE SEQUENCE [LARGE SCALE GENOMIC DNA]</scope>
    <source>
        <strain evidence="2 3">CCMP1851</strain>
    </source>
</reference>
<dbReference type="InterPro" id="IPR050301">
    <property type="entry name" value="NTE"/>
</dbReference>
<dbReference type="InterPro" id="IPR016035">
    <property type="entry name" value="Acyl_Trfase/lysoPLipase"/>
</dbReference>
<gene>
    <name evidence="2" type="ORF">SO694_00150075</name>
</gene>
<evidence type="ECO:0000313" key="2">
    <source>
        <dbReference type="EMBL" id="KAK7254399.1"/>
    </source>
</evidence>
<comment type="caution">
    <text evidence="2">The sequence shown here is derived from an EMBL/GenBank/DDBJ whole genome shotgun (WGS) entry which is preliminary data.</text>
</comment>
<dbReference type="PANTHER" id="PTHR14226">
    <property type="entry name" value="NEUROPATHY TARGET ESTERASE/SWISS CHEESE D.MELANOGASTER"/>
    <property type="match status" value="1"/>
</dbReference>
<sequence>MGGDVRCFLRSGMTRKWLHAGALLSLEHAPTPPHFYVVISGRVALSRAGENDEDRNAAAVADALEAIGEGPPLVVGPREALAKFGDPFARAARHGRRRCSRARAWTPWLAECEERRRFVVLECFDRGGGAAPKQFLRHWSRLALGNATSQGAFMAAAYALPKRTADRLEATSLAAAHIARKLTSPAALLWEATLPLVSFFDGKGFSNAVRYGLALAWTPPADRRDASTYSSESEDSDSDDDGSASDDERARRRRRRRRFAARDVEDCWLPFFCVNTNLTKQRCDVRLTGDLVFACRASMSVAELLPPARDPLSGDLHCDGCYVNNMPVHEMREALAARTVVGVSVVDSSGGEFTDMVDYSPEGVSGWYLLLCRWTNALKALGGYGADCRKVPSMSKVNATLQVLRNKSQLQEDVDSGTMDLFLEIAPVADFSASCYWQLTRVSKVALDYALPKVAAFVAKRQRLRSSSYCDGAPASLPALKSALFHSVDRDLSSSDSSSRFHQAASPGRDQDLLLARLSDTMLRHKSALHW</sequence>
<feature type="compositionally biased region" description="Acidic residues" evidence="1">
    <location>
        <begin position="232"/>
        <end position="245"/>
    </location>
</feature>
<dbReference type="PANTHER" id="PTHR14226:SF29">
    <property type="entry name" value="NEUROPATHY TARGET ESTERASE SWS"/>
    <property type="match status" value="1"/>
</dbReference>
<accession>A0ABR1GEH1</accession>
<evidence type="ECO:0008006" key="4">
    <source>
        <dbReference type="Google" id="ProtNLM"/>
    </source>
</evidence>
<keyword evidence="3" id="KW-1185">Reference proteome</keyword>
<name>A0ABR1GEH1_AURAN</name>